<gene>
    <name evidence="5" type="ORF">M2280_005685</name>
</gene>
<keyword evidence="2" id="KW-0560">Oxidoreductase</keyword>
<name>A0ABT6MJL2_9NOCA</name>
<accession>A0ABT6MJL2</accession>
<dbReference type="RefSeq" id="WP_280763647.1">
    <property type="nucleotide sequence ID" value="NZ_JARXVC010000022.1"/>
</dbReference>
<proteinExistence type="inferred from homology"/>
<evidence type="ECO:0000256" key="2">
    <source>
        <dbReference type="ARBA" id="ARBA00023002"/>
    </source>
</evidence>
<dbReference type="InterPro" id="IPR002347">
    <property type="entry name" value="SDR_fam"/>
</dbReference>
<keyword evidence="3" id="KW-0520">NAD</keyword>
<dbReference type="Proteomes" id="UP001160334">
    <property type="component" value="Unassembled WGS sequence"/>
</dbReference>
<dbReference type="PRINTS" id="PR00081">
    <property type="entry name" value="GDHRDH"/>
</dbReference>
<sequence>MGAEHAVVTGGSSGIGAAVVDRLLARDLRVSVFDLNEPGSPMPGVDYFQVDVTDHDGVEAAMARASAHVSAPDVLVTCHGIRGSYVPALELEPERVRRVFDVHVVGTLMVASAFARPLLDAGRPGSIVTISSTTAYGGWQRQADYGPAKAAVQQLSKNLAIEWAPLIRVNSVAPGHTLTPMVQEMIDQGYDVSATKERTPLGRLCTPDEMARSIEHLALDAGFVTGVCMPVDGGWTAVGK</sequence>
<dbReference type="InterPro" id="IPR036291">
    <property type="entry name" value="NAD(P)-bd_dom_sf"/>
</dbReference>
<dbReference type="Pfam" id="PF13561">
    <property type="entry name" value="adh_short_C2"/>
    <property type="match status" value="1"/>
</dbReference>
<evidence type="ECO:0000313" key="5">
    <source>
        <dbReference type="EMBL" id="MDH6284425.1"/>
    </source>
</evidence>
<dbReference type="PANTHER" id="PTHR24321:SF8">
    <property type="entry name" value="ESTRADIOL 17-BETA-DEHYDROGENASE 8-RELATED"/>
    <property type="match status" value="1"/>
</dbReference>
<feature type="domain" description="Ketoreductase" evidence="4">
    <location>
        <begin position="4"/>
        <end position="170"/>
    </location>
</feature>
<dbReference type="EMBL" id="JARXVC010000022">
    <property type="protein sequence ID" value="MDH6284425.1"/>
    <property type="molecule type" value="Genomic_DNA"/>
</dbReference>
<dbReference type="PANTHER" id="PTHR24321">
    <property type="entry name" value="DEHYDROGENASES, SHORT CHAIN"/>
    <property type="match status" value="1"/>
</dbReference>
<comment type="similarity">
    <text evidence="1">Belongs to the short-chain dehydrogenases/reductases (SDR) family.</text>
</comment>
<evidence type="ECO:0000256" key="3">
    <source>
        <dbReference type="ARBA" id="ARBA00023027"/>
    </source>
</evidence>
<dbReference type="SUPFAM" id="SSF51735">
    <property type="entry name" value="NAD(P)-binding Rossmann-fold domains"/>
    <property type="match status" value="1"/>
</dbReference>
<dbReference type="InterPro" id="IPR057326">
    <property type="entry name" value="KR_dom"/>
</dbReference>
<protein>
    <submittedName>
        <fullName evidence="5">NAD(P)-dependent dehydrogenase (Short-subunit alcohol dehydrogenase family)</fullName>
    </submittedName>
</protein>
<comment type="caution">
    <text evidence="5">The sequence shown here is derived from an EMBL/GenBank/DDBJ whole genome shotgun (WGS) entry which is preliminary data.</text>
</comment>
<dbReference type="SMART" id="SM00822">
    <property type="entry name" value="PKS_KR"/>
    <property type="match status" value="1"/>
</dbReference>
<evidence type="ECO:0000259" key="4">
    <source>
        <dbReference type="SMART" id="SM00822"/>
    </source>
</evidence>
<organism evidence="5 6">
    <name type="scientific">Prescottella agglutinans</name>
    <dbReference type="NCBI Taxonomy" id="1644129"/>
    <lineage>
        <taxon>Bacteria</taxon>
        <taxon>Bacillati</taxon>
        <taxon>Actinomycetota</taxon>
        <taxon>Actinomycetes</taxon>
        <taxon>Mycobacteriales</taxon>
        <taxon>Nocardiaceae</taxon>
        <taxon>Prescottella</taxon>
    </lineage>
</organism>
<dbReference type="Gene3D" id="3.40.50.720">
    <property type="entry name" value="NAD(P)-binding Rossmann-like Domain"/>
    <property type="match status" value="1"/>
</dbReference>
<evidence type="ECO:0000313" key="6">
    <source>
        <dbReference type="Proteomes" id="UP001160334"/>
    </source>
</evidence>
<dbReference type="CDD" id="cd05233">
    <property type="entry name" value="SDR_c"/>
    <property type="match status" value="1"/>
</dbReference>
<reference evidence="5 6" key="1">
    <citation type="submission" date="2023-04" db="EMBL/GenBank/DDBJ databases">
        <title>Forest soil microbial communities from Buena Vista Peninsula, Colon Province, Panama.</title>
        <authorList>
            <person name="Bouskill N."/>
        </authorList>
    </citation>
    <scope>NUCLEOTIDE SEQUENCE [LARGE SCALE GENOMIC DNA]</scope>
    <source>
        <strain evidence="5 6">CFH S0262</strain>
    </source>
</reference>
<evidence type="ECO:0000256" key="1">
    <source>
        <dbReference type="ARBA" id="ARBA00006484"/>
    </source>
</evidence>
<keyword evidence="6" id="KW-1185">Reference proteome</keyword>